<reference evidence="3" key="1">
    <citation type="journal article" date="2023" name="Science">
        <title>Elucidation of the pathway for biosynthesis of saponin adjuvants from the soapbark tree.</title>
        <authorList>
            <person name="Reed J."/>
            <person name="Orme A."/>
            <person name="El-Demerdash A."/>
            <person name="Owen C."/>
            <person name="Martin L.B.B."/>
            <person name="Misra R.C."/>
            <person name="Kikuchi S."/>
            <person name="Rejzek M."/>
            <person name="Martin A.C."/>
            <person name="Harkess A."/>
            <person name="Leebens-Mack J."/>
            <person name="Louveau T."/>
            <person name="Stephenson M.J."/>
            <person name="Osbourn A."/>
        </authorList>
    </citation>
    <scope>NUCLEOTIDE SEQUENCE</scope>
    <source>
        <strain evidence="3">S10</strain>
    </source>
</reference>
<dbReference type="KEGG" id="qsa:O6P43_012498"/>
<feature type="region of interest" description="Disordered" evidence="1">
    <location>
        <begin position="88"/>
        <end position="119"/>
    </location>
</feature>
<protein>
    <submittedName>
        <fullName evidence="3">C2H2-like zinc finger protein</fullName>
    </submittedName>
</protein>
<keyword evidence="4" id="KW-1185">Reference proteome</keyword>
<name>A0AAD7M1V5_QUISA</name>
<feature type="domain" description="C2H2-type" evidence="2">
    <location>
        <begin position="152"/>
        <end position="173"/>
    </location>
</feature>
<feature type="region of interest" description="Disordered" evidence="1">
    <location>
        <begin position="19"/>
        <end position="50"/>
    </location>
</feature>
<sequence>MPVNWNSLKRSLNCKTELSEVHDPQPHISIDGSKRQERPRSCSPTSKRSSDILNPIIHKVVLDNSSCNSSCEDIQFCPCCPSHRGDGGGKNGSTSAGGLMSRNTGRHYKPRTTPATSSSVSHNIDCDECTTSLKSKTSFVETDSNISSPLICHKCSEQFRKLSSVEEHHISKHSVTLLHEGDSSWQIIETICRTSWCNSDNNSAQIDSVLKVHNSKITLAWFEDYREMVKIKDSRLDNKNPRCQADGNELLKFHGTTVACSLGVNGSSSLCTLDHCGICQILRHGFSAKKELNGSLAVFTASSSGKVFESIALSDENTSIRKALILCRVIAGRVQSHLEEIQEMPDSLVFDSLDEKVCCPSKIDKLCVLNPRALLPCFVVIYKS</sequence>
<evidence type="ECO:0000313" key="3">
    <source>
        <dbReference type="EMBL" id="KAJ7968391.1"/>
    </source>
</evidence>
<evidence type="ECO:0000256" key="1">
    <source>
        <dbReference type="SAM" id="MobiDB-lite"/>
    </source>
</evidence>
<dbReference type="AlphaFoldDB" id="A0AAD7M1V5"/>
<proteinExistence type="predicted"/>
<dbReference type="InterPro" id="IPR013087">
    <property type="entry name" value="Znf_C2H2_type"/>
</dbReference>
<dbReference type="EMBL" id="JARAOO010000005">
    <property type="protein sequence ID" value="KAJ7968391.1"/>
    <property type="molecule type" value="Genomic_DNA"/>
</dbReference>
<dbReference type="SUPFAM" id="SSF56399">
    <property type="entry name" value="ADP-ribosylation"/>
    <property type="match status" value="1"/>
</dbReference>
<dbReference type="PANTHER" id="PTHR31681">
    <property type="entry name" value="C2H2-LIKE ZINC FINGER PROTEIN"/>
    <property type="match status" value="1"/>
</dbReference>
<accession>A0AAD7M1V5</accession>
<dbReference type="Gene3D" id="3.90.228.10">
    <property type="match status" value="1"/>
</dbReference>
<dbReference type="PANTHER" id="PTHR31681:SF29">
    <property type="entry name" value="C2H2-LIKE ZINC FINGER PROTEIN"/>
    <property type="match status" value="1"/>
</dbReference>
<organism evidence="3 4">
    <name type="scientific">Quillaja saponaria</name>
    <name type="common">Soap bark tree</name>
    <dbReference type="NCBI Taxonomy" id="32244"/>
    <lineage>
        <taxon>Eukaryota</taxon>
        <taxon>Viridiplantae</taxon>
        <taxon>Streptophyta</taxon>
        <taxon>Embryophyta</taxon>
        <taxon>Tracheophyta</taxon>
        <taxon>Spermatophyta</taxon>
        <taxon>Magnoliopsida</taxon>
        <taxon>eudicotyledons</taxon>
        <taxon>Gunneridae</taxon>
        <taxon>Pentapetalae</taxon>
        <taxon>rosids</taxon>
        <taxon>fabids</taxon>
        <taxon>Fabales</taxon>
        <taxon>Quillajaceae</taxon>
        <taxon>Quillaja</taxon>
    </lineage>
</organism>
<evidence type="ECO:0000313" key="4">
    <source>
        <dbReference type="Proteomes" id="UP001163823"/>
    </source>
</evidence>
<comment type="caution">
    <text evidence="3">The sequence shown here is derived from an EMBL/GenBank/DDBJ whole genome shotgun (WGS) entry which is preliminary data.</text>
</comment>
<dbReference type="Proteomes" id="UP001163823">
    <property type="component" value="Chromosome 5"/>
</dbReference>
<evidence type="ECO:0000259" key="2">
    <source>
        <dbReference type="PROSITE" id="PS00028"/>
    </source>
</evidence>
<gene>
    <name evidence="3" type="ORF">O6P43_012498</name>
</gene>
<dbReference type="PROSITE" id="PS00028">
    <property type="entry name" value="ZINC_FINGER_C2H2_1"/>
    <property type="match status" value="1"/>
</dbReference>